<feature type="compositionally biased region" description="Low complexity" evidence="1">
    <location>
        <begin position="1"/>
        <end position="18"/>
    </location>
</feature>
<feature type="compositionally biased region" description="Basic and acidic residues" evidence="1">
    <location>
        <begin position="70"/>
        <end position="81"/>
    </location>
</feature>
<evidence type="ECO:0000313" key="3">
    <source>
        <dbReference type="Proteomes" id="UP000601435"/>
    </source>
</evidence>
<sequence length="340" mass="38269">GAISSAAALQGAQGSTASWMPTLSDPRVIPKELQGILENPEVFSMSGGPKAKDSEAQETQKQPEALSEQKPTEAPRVESSHESLVSALKAAIGKTDDDKPKTKEAESIRFPDFPNPESYRSWKIAVREAVRAASDKPDEAFNWVQEVYERTATNESLRGKFLTLDTKILNALSRVAKGELNRQIINYKESEAILFMFEQFFKANEAAGSLYSVEDLLKVKLNRDDLSTFIHNWESVIAGLNHQPEETTLRDILLRELRNSHKLKFDLEVYDRAKEGEEKHTYGYLVKCVKELLERERTRSNRTAIARAHGARYGAPAFEEKPRAPSTPRGRDEKKPCFAF</sequence>
<protein>
    <submittedName>
        <fullName evidence="2">Pacrg protein</fullName>
    </submittedName>
</protein>
<name>A0A813C794_9DINO</name>
<evidence type="ECO:0000313" key="2">
    <source>
        <dbReference type="EMBL" id="CAE7938904.1"/>
    </source>
</evidence>
<dbReference type="OrthoDB" id="446949at2759"/>
<proteinExistence type="predicted"/>
<dbReference type="Proteomes" id="UP000601435">
    <property type="component" value="Unassembled WGS sequence"/>
</dbReference>
<feature type="compositionally biased region" description="Basic and acidic residues" evidence="1">
    <location>
        <begin position="318"/>
        <end position="340"/>
    </location>
</feature>
<keyword evidence="3" id="KW-1185">Reference proteome</keyword>
<evidence type="ECO:0000256" key="1">
    <source>
        <dbReference type="SAM" id="MobiDB-lite"/>
    </source>
</evidence>
<feature type="non-terminal residue" evidence="2">
    <location>
        <position position="1"/>
    </location>
</feature>
<comment type="caution">
    <text evidence="2">The sequence shown here is derived from an EMBL/GenBank/DDBJ whole genome shotgun (WGS) entry which is preliminary data.</text>
</comment>
<feature type="region of interest" description="Disordered" evidence="1">
    <location>
        <begin position="313"/>
        <end position="340"/>
    </location>
</feature>
<feature type="compositionally biased region" description="Basic and acidic residues" evidence="1">
    <location>
        <begin position="94"/>
        <end position="109"/>
    </location>
</feature>
<reference evidence="2" key="1">
    <citation type="submission" date="2021-02" db="EMBL/GenBank/DDBJ databases">
        <authorList>
            <person name="Dougan E. K."/>
            <person name="Rhodes N."/>
            <person name="Thang M."/>
            <person name="Chan C."/>
        </authorList>
    </citation>
    <scope>NUCLEOTIDE SEQUENCE</scope>
</reference>
<organism evidence="2 3">
    <name type="scientific">Symbiodinium necroappetens</name>
    <dbReference type="NCBI Taxonomy" id="1628268"/>
    <lineage>
        <taxon>Eukaryota</taxon>
        <taxon>Sar</taxon>
        <taxon>Alveolata</taxon>
        <taxon>Dinophyceae</taxon>
        <taxon>Suessiales</taxon>
        <taxon>Symbiodiniaceae</taxon>
        <taxon>Symbiodinium</taxon>
    </lineage>
</organism>
<feature type="region of interest" description="Disordered" evidence="1">
    <location>
        <begin position="1"/>
        <end position="110"/>
    </location>
</feature>
<dbReference type="AlphaFoldDB" id="A0A813C794"/>
<gene>
    <name evidence="2" type="primary">Pacrg</name>
    <name evidence="2" type="ORF">SNEC2469_LOCUS33335</name>
</gene>
<dbReference type="EMBL" id="CAJNJA010087414">
    <property type="protein sequence ID" value="CAE7938904.1"/>
    <property type="molecule type" value="Genomic_DNA"/>
</dbReference>
<accession>A0A813C794</accession>